<evidence type="ECO:0000313" key="3">
    <source>
        <dbReference type="Proteomes" id="UP001597301"/>
    </source>
</evidence>
<keyword evidence="1" id="KW-0472">Membrane</keyword>
<proteinExistence type="predicted"/>
<comment type="caution">
    <text evidence="2">The sequence shown here is derived from an EMBL/GenBank/DDBJ whole genome shotgun (WGS) entry which is preliminary data.</text>
</comment>
<dbReference type="Proteomes" id="UP001597301">
    <property type="component" value="Unassembled WGS sequence"/>
</dbReference>
<dbReference type="Pfam" id="PF09581">
    <property type="entry name" value="Spore_III_AF"/>
    <property type="match status" value="1"/>
</dbReference>
<gene>
    <name evidence="2" type="primary">spoIIIAF</name>
    <name evidence="2" type="ORF">ACFSCZ_09820</name>
</gene>
<evidence type="ECO:0000313" key="2">
    <source>
        <dbReference type="EMBL" id="MFD1707028.1"/>
    </source>
</evidence>
<keyword evidence="3" id="KW-1185">Reference proteome</keyword>
<name>A0ABW4KHM7_9BACI</name>
<dbReference type="InterPro" id="IPR014245">
    <property type="entry name" value="Spore_III_AF"/>
</dbReference>
<keyword evidence="1" id="KW-0812">Transmembrane</keyword>
<accession>A0ABW4KHM7</accession>
<keyword evidence="1" id="KW-1133">Transmembrane helix</keyword>
<evidence type="ECO:0000256" key="1">
    <source>
        <dbReference type="SAM" id="Phobius"/>
    </source>
</evidence>
<feature type="transmembrane region" description="Helical" evidence="1">
    <location>
        <begin position="7"/>
        <end position="25"/>
    </location>
</feature>
<sequence>MQFISEWILNIVTFILLAMIVDMLLPDSPIKKYVKLVVGLLLITIAVTPIFKVFSSDFDEVLNSFVSSELPPKAQVQKTLNAKKSDIETSSHAYILEQMAVQLKDHAEKEMIDHHGMTITHIQIKAQLQSADAPDHILENIQKITVHVKPQTDSKMVAEVEQVSIQIRDETVQVMAHSNEKIKEMLAEKWDVPASKIELQVKGGTDSR</sequence>
<dbReference type="RefSeq" id="WP_380773753.1">
    <property type="nucleotide sequence ID" value="NZ_JBHUEO010000026.1"/>
</dbReference>
<reference evidence="3" key="1">
    <citation type="journal article" date="2019" name="Int. J. Syst. Evol. Microbiol.">
        <title>The Global Catalogue of Microorganisms (GCM) 10K type strain sequencing project: providing services to taxonomists for standard genome sequencing and annotation.</title>
        <authorList>
            <consortium name="The Broad Institute Genomics Platform"/>
            <consortium name="The Broad Institute Genome Sequencing Center for Infectious Disease"/>
            <person name="Wu L."/>
            <person name="Ma J."/>
        </authorList>
    </citation>
    <scope>NUCLEOTIDE SEQUENCE [LARGE SCALE GENOMIC DNA]</scope>
    <source>
        <strain evidence="3">CGMCC 1.12295</strain>
    </source>
</reference>
<feature type="transmembrane region" description="Helical" evidence="1">
    <location>
        <begin position="37"/>
        <end position="54"/>
    </location>
</feature>
<dbReference type="EMBL" id="JBHUEO010000026">
    <property type="protein sequence ID" value="MFD1707028.1"/>
    <property type="molecule type" value="Genomic_DNA"/>
</dbReference>
<dbReference type="NCBIfam" id="TIGR02896">
    <property type="entry name" value="spore_III_AF"/>
    <property type="match status" value="1"/>
</dbReference>
<organism evidence="2 3">
    <name type="scientific">Siminovitchia sediminis</name>
    <dbReference type="NCBI Taxonomy" id="1274353"/>
    <lineage>
        <taxon>Bacteria</taxon>
        <taxon>Bacillati</taxon>
        <taxon>Bacillota</taxon>
        <taxon>Bacilli</taxon>
        <taxon>Bacillales</taxon>
        <taxon>Bacillaceae</taxon>
        <taxon>Siminovitchia</taxon>
    </lineage>
</organism>
<protein>
    <submittedName>
        <fullName evidence="2">Stage III sporulation protein AF</fullName>
    </submittedName>
</protein>